<gene>
    <name evidence="2" type="ORF">COY98_00540</name>
</gene>
<reference evidence="3" key="1">
    <citation type="submission" date="2017-09" db="EMBL/GenBank/DDBJ databases">
        <title>Depth-based differentiation of microbial function through sediment-hosted aquifers and enrichment of novel symbionts in the deep terrestrial subsurface.</title>
        <authorList>
            <person name="Probst A.J."/>
            <person name="Ladd B."/>
            <person name="Jarett J.K."/>
            <person name="Geller-Mcgrath D.E."/>
            <person name="Sieber C.M.K."/>
            <person name="Emerson J.B."/>
            <person name="Anantharaman K."/>
            <person name="Thomas B.C."/>
            <person name="Malmstrom R."/>
            <person name="Stieglmeier M."/>
            <person name="Klingl A."/>
            <person name="Woyke T."/>
            <person name="Ryan C.M."/>
            <person name="Banfield J.F."/>
        </authorList>
    </citation>
    <scope>NUCLEOTIDE SEQUENCE [LARGE SCALE GENOMIC DNA]</scope>
</reference>
<protein>
    <submittedName>
        <fullName evidence="2">Uncharacterized protein</fullName>
    </submittedName>
</protein>
<accession>A0A2M7Q5R1</accession>
<sequence>MNIEIPPQMTPEQIAADEAEIQKIRERNLKARAEETAKQKIKESYDFSESQNLSSADQKSITREDIIARLARDQKAANDISEQIQKAA</sequence>
<evidence type="ECO:0000313" key="2">
    <source>
        <dbReference type="EMBL" id="PIY58723.1"/>
    </source>
</evidence>
<feature type="compositionally biased region" description="Polar residues" evidence="1">
    <location>
        <begin position="47"/>
        <end position="59"/>
    </location>
</feature>
<dbReference type="EMBL" id="PFKX01000015">
    <property type="protein sequence ID" value="PIY58723.1"/>
    <property type="molecule type" value="Genomic_DNA"/>
</dbReference>
<dbReference type="AlphaFoldDB" id="A0A2M7Q5R1"/>
<evidence type="ECO:0000313" key="3">
    <source>
        <dbReference type="Proteomes" id="UP000230732"/>
    </source>
</evidence>
<feature type="region of interest" description="Disordered" evidence="1">
    <location>
        <begin position="39"/>
        <end position="61"/>
    </location>
</feature>
<name>A0A2M7Q5R1_9BACT</name>
<organism evidence="2 3">
    <name type="scientific">Candidatus Yonathbacteria bacterium CG_4_10_14_0_8_um_filter_43_17</name>
    <dbReference type="NCBI Taxonomy" id="1975099"/>
    <lineage>
        <taxon>Bacteria</taxon>
        <taxon>Candidatus Yonathiibacteriota</taxon>
    </lineage>
</organism>
<proteinExistence type="predicted"/>
<dbReference type="Proteomes" id="UP000230732">
    <property type="component" value="Unassembled WGS sequence"/>
</dbReference>
<comment type="caution">
    <text evidence="2">The sequence shown here is derived from an EMBL/GenBank/DDBJ whole genome shotgun (WGS) entry which is preliminary data.</text>
</comment>
<evidence type="ECO:0000256" key="1">
    <source>
        <dbReference type="SAM" id="MobiDB-lite"/>
    </source>
</evidence>